<evidence type="ECO:0000313" key="2">
    <source>
        <dbReference type="EMBL" id="RCV08935.1"/>
    </source>
</evidence>
<dbReference type="AlphaFoldDB" id="A0A368PT49"/>
<protein>
    <recommendedName>
        <fullName evidence="1">RNase H type-1 domain-containing protein</fullName>
    </recommendedName>
</protein>
<gene>
    <name evidence="2" type="ORF">SETIT_1G366400v2</name>
</gene>
<evidence type="ECO:0000259" key="1">
    <source>
        <dbReference type="Pfam" id="PF13456"/>
    </source>
</evidence>
<dbReference type="Pfam" id="PF13456">
    <property type="entry name" value="RVT_3"/>
    <property type="match status" value="1"/>
</dbReference>
<proteinExistence type="predicted"/>
<reference evidence="2" key="2">
    <citation type="submission" date="2015-07" db="EMBL/GenBank/DDBJ databases">
        <authorList>
            <person name="Noorani M."/>
        </authorList>
    </citation>
    <scope>NUCLEOTIDE SEQUENCE</scope>
    <source>
        <strain evidence="2">Yugu1</strain>
    </source>
</reference>
<dbReference type="GO" id="GO:0003676">
    <property type="term" value="F:nucleic acid binding"/>
    <property type="evidence" value="ECO:0007669"/>
    <property type="project" value="InterPro"/>
</dbReference>
<organism evidence="2">
    <name type="scientific">Setaria italica</name>
    <name type="common">Foxtail millet</name>
    <name type="synonym">Panicum italicum</name>
    <dbReference type="NCBI Taxonomy" id="4555"/>
    <lineage>
        <taxon>Eukaryota</taxon>
        <taxon>Viridiplantae</taxon>
        <taxon>Streptophyta</taxon>
        <taxon>Embryophyta</taxon>
        <taxon>Tracheophyta</taxon>
        <taxon>Spermatophyta</taxon>
        <taxon>Magnoliopsida</taxon>
        <taxon>Liliopsida</taxon>
        <taxon>Poales</taxon>
        <taxon>Poaceae</taxon>
        <taxon>PACMAD clade</taxon>
        <taxon>Panicoideae</taxon>
        <taxon>Panicodae</taxon>
        <taxon>Paniceae</taxon>
        <taxon>Cenchrinae</taxon>
        <taxon>Setaria</taxon>
    </lineage>
</organism>
<reference evidence="2" key="1">
    <citation type="journal article" date="2012" name="Nat. Biotechnol.">
        <title>Reference genome sequence of the model plant Setaria.</title>
        <authorList>
            <person name="Bennetzen J.L."/>
            <person name="Schmutz J."/>
            <person name="Wang H."/>
            <person name="Percifield R."/>
            <person name="Hawkins J."/>
            <person name="Pontaroli A.C."/>
            <person name="Estep M."/>
            <person name="Feng L."/>
            <person name="Vaughn J.N."/>
            <person name="Grimwood J."/>
            <person name="Jenkins J."/>
            <person name="Barry K."/>
            <person name="Lindquist E."/>
            <person name="Hellsten U."/>
            <person name="Deshpande S."/>
            <person name="Wang X."/>
            <person name="Wu X."/>
            <person name="Mitros T."/>
            <person name="Triplett J."/>
            <person name="Yang X."/>
            <person name="Ye C.Y."/>
            <person name="Mauro-Herrera M."/>
            <person name="Wang L."/>
            <person name="Li P."/>
            <person name="Sharma M."/>
            <person name="Sharma R."/>
            <person name="Ronald P.C."/>
            <person name="Panaud O."/>
            <person name="Kellogg E.A."/>
            <person name="Brutnell T.P."/>
            <person name="Doust A.N."/>
            <person name="Tuskan G.A."/>
            <person name="Rokhsar D."/>
            <person name="Devos K.M."/>
        </authorList>
    </citation>
    <scope>NUCLEOTIDE SEQUENCE [LARGE SCALE GENOMIC DNA]</scope>
    <source>
        <strain evidence="2">Yugu1</strain>
    </source>
</reference>
<name>A0A368PT49_SETIT</name>
<dbReference type="EMBL" id="CM003528">
    <property type="protein sequence ID" value="RCV08935.1"/>
    <property type="molecule type" value="Genomic_DNA"/>
</dbReference>
<sequence>MCQFASSISKGVKHQFDIDLGRKHLINANKWLFDLLDRCNEIQAIVVAVVCWHIWEARNEVRNSAAKVCPTTIFGHWFRNHLGICLMACRKSFSSITSPDVAEALVLRCAVVLALEEGFRNVILQSDCLTLTLKINAPARDSS</sequence>
<dbReference type="GO" id="GO:0004523">
    <property type="term" value="F:RNA-DNA hybrid ribonuclease activity"/>
    <property type="evidence" value="ECO:0007669"/>
    <property type="project" value="InterPro"/>
</dbReference>
<accession>A0A368PT49</accession>
<dbReference type="InterPro" id="IPR002156">
    <property type="entry name" value="RNaseH_domain"/>
</dbReference>
<dbReference type="OrthoDB" id="653202at2759"/>
<feature type="domain" description="RNase H type-1" evidence="1">
    <location>
        <begin position="74"/>
        <end position="139"/>
    </location>
</feature>